<feature type="transmembrane region" description="Helical" evidence="1">
    <location>
        <begin position="54"/>
        <end position="73"/>
    </location>
</feature>
<keyword evidence="4" id="KW-1185">Reference proteome</keyword>
<name>A0A1H1UIB4_9MICC</name>
<evidence type="ECO:0000313" key="4">
    <source>
        <dbReference type="Proteomes" id="UP000198751"/>
    </source>
</evidence>
<feature type="domain" description="CBU-0592-like" evidence="2">
    <location>
        <begin position="6"/>
        <end position="75"/>
    </location>
</feature>
<dbReference type="NCBIfam" id="NF047864">
    <property type="entry name" value="CBU_0592_membra"/>
    <property type="match status" value="1"/>
</dbReference>
<evidence type="ECO:0000313" key="3">
    <source>
        <dbReference type="EMBL" id="SDS71946.1"/>
    </source>
</evidence>
<organism evidence="3 4">
    <name type="scientific">Pseudarthrobacter equi</name>
    <dbReference type="NCBI Taxonomy" id="728066"/>
    <lineage>
        <taxon>Bacteria</taxon>
        <taxon>Bacillati</taxon>
        <taxon>Actinomycetota</taxon>
        <taxon>Actinomycetes</taxon>
        <taxon>Micrococcales</taxon>
        <taxon>Micrococcaceae</taxon>
        <taxon>Pseudarthrobacter</taxon>
    </lineage>
</organism>
<protein>
    <recommendedName>
        <fullName evidence="2">CBU-0592-like domain-containing protein</fullName>
    </recommendedName>
</protein>
<keyword evidence="1" id="KW-0812">Transmembrane</keyword>
<dbReference type="RefSeq" id="WP_091717575.1">
    <property type="nucleotide sequence ID" value="NZ_LT629779.1"/>
</dbReference>
<feature type="transmembrane region" description="Helical" evidence="1">
    <location>
        <begin position="7"/>
        <end position="28"/>
    </location>
</feature>
<proteinExistence type="predicted"/>
<sequence>MELLWEIAGWAGAVAILSAYLTVSMGWLKAGKAFQTANLVGASAFIINGAFHGAWPSVATNVAWCLISAVALLRMRAAGGSASNDAPAVQLPGVPDATGQLAVIEPRVSGPYPIEARAVEAYAAETYAAQPYVAEPYAACTASAVAPTRQGAVAV</sequence>
<evidence type="ECO:0000256" key="1">
    <source>
        <dbReference type="SAM" id="Phobius"/>
    </source>
</evidence>
<dbReference type="InterPro" id="IPR058058">
    <property type="entry name" value="CBU_0592-like"/>
</dbReference>
<dbReference type="Pfam" id="PF26604">
    <property type="entry name" value="CBU_0592"/>
    <property type="match status" value="1"/>
</dbReference>
<dbReference type="AlphaFoldDB" id="A0A1H1UIB4"/>
<reference evidence="4" key="1">
    <citation type="submission" date="2016-10" db="EMBL/GenBank/DDBJ databases">
        <authorList>
            <person name="Varghese N."/>
            <person name="Submissions S."/>
        </authorList>
    </citation>
    <scope>NUCLEOTIDE SEQUENCE [LARGE SCALE GENOMIC DNA]</scope>
    <source>
        <strain evidence="4">IMMIB L-1606</strain>
    </source>
</reference>
<evidence type="ECO:0000259" key="2">
    <source>
        <dbReference type="Pfam" id="PF26604"/>
    </source>
</evidence>
<dbReference type="EMBL" id="LT629779">
    <property type="protein sequence ID" value="SDS71946.1"/>
    <property type="molecule type" value="Genomic_DNA"/>
</dbReference>
<accession>A0A1H1UIB4</accession>
<gene>
    <name evidence="3" type="ORF">SAMN04489743_0690</name>
</gene>
<keyword evidence="1" id="KW-1133">Transmembrane helix</keyword>
<keyword evidence="1" id="KW-0472">Membrane</keyword>
<dbReference type="Proteomes" id="UP000198751">
    <property type="component" value="Chromosome I"/>
</dbReference>
<dbReference type="OrthoDB" id="3256397at2"/>